<organism evidence="1 2">
    <name type="scientific">Vibrio cholerae</name>
    <dbReference type="NCBI Taxonomy" id="666"/>
    <lineage>
        <taxon>Bacteria</taxon>
        <taxon>Pseudomonadati</taxon>
        <taxon>Pseudomonadota</taxon>
        <taxon>Gammaproteobacteria</taxon>
        <taxon>Vibrionales</taxon>
        <taxon>Vibrionaceae</taxon>
        <taxon>Vibrio</taxon>
    </lineage>
</organism>
<reference evidence="1 2" key="1">
    <citation type="submission" date="2015-07" db="EMBL/GenBank/DDBJ databases">
        <authorList>
            <consortium name="Pathogen Informatics"/>
        </authorList>
    </citation>
    <scope>NUCLEOTIDE SEQUENCE [LARGE SCALE GENOMIC DNA]</scope>
    <source>
        <strain evidence="1 2">A316</strain>
    </source>
</reference>
<protein>
    <submittedName>
        <fullName evidence="1">Uncharacterized protein</fullName>
    </submittedName>
</protein>
<dbReference type="AlphaFoldDB" id="A0A655X2V7"/>
<name>A0A655X2V7_VIBCL</name>
<evidence type="ECO:0000313" key="2">
    <source>
        <dbReference type="Proteomes" id="UP000041770"/>
    </source>
</evidence>
<sequence>MWLQTFQHDTKHMARHYHQQITARLHRFLQVSFHNQSVRKSNSGQKFMVSAVSVKARHMLCIMSPQDDIRAIARQRDRQ</sequence>
<dbReference type="EMBL" id="CWQY01000001">
    <property type="protein sequence ID" value="CSB92923.1"/>
    <property type="molecule type" value="Genomic_DNA"/>
</dbReference>
<accession>A0A655X2V7</accession>
<evidence type="ECO:0000313" key="1">
    <source>
        <dbReference type="EMBL" id="CSB92923.1"/>
    </source>
</evidence>
<gene>
    <name evidence="1" type="ORF">ERS013200_00063</name>
</gene>
<dbReference type="Proteomes" id="UP000041770">
    <property type="component" value="Unassembled WGS sequence"/>
</dbReference>
<proteinExistence type="predicted"/>